<evidence type="ECO:0000259" key="1">
    <source>
        <dbReference type="Pfam" id="PF12973"/>
    </source>
</evidence>
<accession>A0A1M6A4J0</accession>
<dbReference type="InterPro" id="IPR014710">
    <property type="entry name" value="RmlC-like_jellyroll"/>
</dbReference>
<dbReference type="AlphaFoldDB" id="A0A1M6A4J0"/>
<dbReference type="RefSeq" id="WP_073605085.1">
    <property type="nucleotide sequence ID" value="NZ_FQXZ01000039.1"/>
</dbReference>
<name>A0A1M6A4J0_9VIBR</name>
<protein>
    <submittedName>
        <fullName evidence="3">Anti-sigma-E factor ChrR</fullName>
    </submittedName>
</protein>
<dbReference type="Gene3D" id="2.60.120.10">
    <property type="entry name" value="Jelly Rolls"/>
    <property type="match status" value="1"/>
</dbReference>
<dbReference type="InterPro" id="IPR011051">
    <property type="entry name" value="RmlC_Cupin_sf"/>
</dbReference>
<dbReference type="InterPro" id="IPR041916">
    <property type="entry name" value="Anti_sigma_zinc_sf"/>
</dbReference>
<sequence length="230" mass="25985">MTKIQYHPTDDTLSRYAAGELDPASCIMLSAHLEFCSQCRQKVTDYENIQARQMMQNAPEPLSDELTHMLSGILKQTPVKPVDPECQTVTAETHTQFLKVNHKSFRLPRALKRHESHIGPWSRLPGNIKRANVTTGGQSKMNFIYMDCNSSLPQHTHQGSEITLVLAGEFHDEHATYYPGDFVLQNDHHIHTPKTSAEQDCLCLTLLDAPLRFTSGLATLLNPFSPIFFR</sequence>
<dbReference type="InterPro" id="IPR027383">
    <property type="entry name" value="Znf_put"/>
</dbReference>
<dbReference type="EMBL" id="FQXZ01000039">
    <property type="protein sequence ID" value="SHI31444.1"/>
    <property type="molecule type" value="Genomic_DNA"/>
</dbReference>
<reference evidence="3 4" key="1">
    <citation type="submission" date="2016-11" db="EMBL/GenBank/DDBJ databases">
        <authorList>
            <person name="Jaros S."/>
            <person name="Januszkiewicz K."/>
            <person name="Wedrychowicz H."/>
        </authorList>
    </citation>
    <scope>NUCLEOTIDE SEQUENCE [LARGE SCALE GENOMIC DNA]</scope>
    <source>
        <strain evidence="3 4">CECT 7868</strain>
    </source>
</reference>
<dbReference type="InterPro" id="IPR012807">
    <property type="entry name" value="Anti-sigma_ChrR"/>
</dbReference>
<dbReference type="Gene3D" id="1.10.10.1320">
    <property type="entry name" value="Anti-sigma factor, zinc-finger domain"/>
    <property type="match status" value="1"/>
</dbReference>
<evidence type="ECO:0000259" key="2">
    <source>
        <dbReference type="Pfam" id="PF13490"/>
    </source>
</evidence>
<dbReference type="STRING" id="1216006.VA7868_03475"/>
<dbReference type="OrthoDB" id="2988517at2"/>
<gene>
    <name evidence="3" type="primary">chrR</name>
    <name evidence="3" type="ORF">VA7868_03475</name>
</gene>
<keyword evidence="4" id="KW-1185">Reference proteome</keyword>
<dbReference type="InterPro" id="IPR025979">
    <property type="entry name" value="ChrR-like_cupin_dom"/>
</dbReference>
<dbReference type="Pfam" id="PF12973">
    <property type="entry name" value="Cupin_7"/>
    <property type="match status" value="1"/>
</dbReference>
<dbReference type="CDD" id="cd20301">
    <property type="entry name" value="cupin_ChrR"/>
    <property type="match status" value="1"/>
</dbReference>
<organism evidence="3 4">
    <name type="scientific">Vibrio aerogenes CECT 7868</name>
    <dbReference type="NCBI Taxonomy" id="1216006"/>
    <lineage>
        <taxon>Bacteria</taxon>
        <taxon>Pseudomonadati</taxon>
        <taxon>Pseudomonadota</taxon>
        <taxon>Gammaproteobacteria</taxon>
        <taxon>Vibrionales</taxon>
        <taxon>Vibrionaceae</taxon>
        <taxon>Vibrio</taxon>
    </lineage>
</organism>
<feature type="domain" description="Putative zinc-finger" evidence="2">
    <location>
        <begin position="12"/>
        <end position="40"/>
    </location>
</feature>
<dbReference type="Proteomes" id="UP000184608">
    <property type="component" value="Unassembled WGS sequence"/>
</dbReference>
<dbReference type="NCBIfam" id="TIGR02451">
    <property type="entry name" value="anti_sig_ChrR"/>
    <property type="match status" value="1"/>
</dbReference>
<evidence type="ECO:0000313" key="4">
    <source>
        <dbReference type="Proteomes" id="UP000184608"/>
    </source>
</evidence>
<dbReference type="SUPFAM" id="SSF51182">
    <property type="entry name" value="RmlC-like cupins"/>
    <property type="match status" value="1"/>
</dbReference>
<feature type="domain" description="ChrR-like cupin" evidence="1">
    <location>
        <begin position="120"/>
        <end position="205"/>
    </location>
</feature>
<evidence type="ECO:0000313" key="3">
    <source>
        <dbReference type="EMBL" id="SHI31444.1"/>
    </source>
</evidence>
<proteinExistence type="predicted"/>
<dbReference type="Pfam" id="PF13490">
    <property type="entry name" value="zf-HC2"/>
    <property type="match status" value="1"/>
</dbReference>